<dbReference type="GO" id="GO:0006629">
    <property type="term" value="P:lipid metabolic process"/>
    <property type="evidence" value="ECO:0007669"/>
    <property type="project" value="InterPro"/>
</dbReference>
<dbReference type="Proteomes" id="UP000013776">
    <property type="component" value="Unassembled WGS sequence"/>
</dbReference>
<feature type="domain" description="Wax synthase" evidence="9">
    <location>
        <begin position="211"/>
        <end position="286"/>
    </location>
</feature>
<dbReference type="VEuPathDB" id="FungiDB:TAPDE_003891"/>
<feature type="transmembrane region" description="Helical" evidence="8">
    <location>
        <begin position="181"/>
        <end position="201"/>
    </location>
</feature>
<dbReference type="InterPro" id="IPR032805">
    <property type="entry name" value="Wax_synthase_dom"/>
</dbReference>
<evidence type="ECO:0000256" key="5">
    <source>
        <dbReference type="ARBA" id="ARBA00022692"/>
    </source>
</evidence>
<evidence type="ECO:0000256" key="3">
    <source>
        <dbReference type="ARBA" id="ARBA00007282"/>
    </source>
</evidence>
<feature type="transmembrane region" description="Helical" evidence="8">
    <location>
        <begin position="38"/>
        <end position="58"/>
    </location>
</feature>
<comment type="similarity">
    <text evidence="3">Belongs to the wax synthase family.</text>
</comment>
<evidence type="ECO:0000259" key="9">
    <source>
        <dbReference type="Pfam" id="PF13813"/>
    </source>
</evidence>
<evidence type="ECO:0000256" key="8">
    <source>
        <dbReference type="SAM" id="Phobius"/>
    </source>
</evidence>
<dbReference type="PANTHER" id="PTHR31595:SF57">
    <property type="entry name" value="OS04G0481900 PROTEIN"/>
    <property type="match status" value="1"/>
</dbReference>
<dbReference type="OrthoDB" id="1077582at2759"/>
<dbReference type="eggNOG" id="ENOG502SGJ4">
    <property type="taxonomic scope" value="Eukaryota"/>
</dbReference>
<keyword evidence="7 8" id="KW-0472">Membrane</keyword>
<protein>
    <recommendedName>
        <fullName evidence="9">Wax synthase domain-containing protein</fullName>
    </recommendedName>
</protein>
<dbReference type="GO" id="GO:0016020">
    <property type="term" value="C:membrane"/>
    <property type="evidence" value="ECO:0007669"/>
    <property type="project" value="UniProtKB-SubCell"/>
</dbReference>
<accession>R4XCY9</accession>
<keyword evidence="6 8" id="KW-1133">Transmembrane helix</keyword>
<evidence type="ECO:0000256" key="7">
    <source>
        <dbReference type="ARBA" id="ARBA00023136"/>
    </source>
</evidence>
<feature type="transmembrane region" description="Helical" evidence="8">
    <location>
        <begin position="155"/>
        <end position="175"/>
    </location>
</feature>
<evidence type="ECO:0000313" key="11">
    <source>
        <dbReference type="Proteomes" id="UP000013776"/>
    </source>
</evidence>
<evidence type="ECO:0000256" key="4">
    <source>
        <dbReference type="ARBA" id="ARBA00022679"/>
    </source>
</evidence>
<evidence type="ECO:0000256" key="2">
    <source>
        <dbReference type="ARBA" id="ARBA00005179"/>
    </source>
</evidence>
<dbReference type="Pfam" id="PF13813">
    <property type="entry name" value="MBOAT_2"/>
    <property type="match status" value="1"/>
</dbReference>
<organism evidence="10 11">
    <name type="scientific">Taphrina deformans (strain PYCC 5710 / ATCC 11124 / CBS 356.35 / IMI 108563 / JCM 9778 / NBRC 8474)</name>
    <name type="common">Peach leaf curl fungus</name>
    <name type="synonym">Lalaria deformans</name>
    <dbReference type="NCBI Taxonomy" id="1097556"/>
    <lineage>
        <taxon>Eukaryota</taxon>
        <taxon>Fungi</taxon>
        <taxon>Dikarya</taxon>
        <taxon>Ascomycota</taxon>
        <taxon>Taphrinomycotina</taxon>
        <taxon>Taphrinomycetes</taxon>
        <taxon>Taphrinales</taxon>
        <taxon>Taphrinaceae</taxon>
        <taxon>Taphrina</taxon>
    </lineage>
</organism>
<comment type="subcellular location">
    <subcellularLocation>
        <location evidence="1">Membrane</location>
        <topology evidence="1">Multi-pass membrane protein</topology>
    </subcellularLocation>
</comment>
<keyword evidence="11" id="KW-1185">Reference proteome</keyword>
<keyword evidence="4" id="KW-0808">Transferase</keyword>
<reference evidence="10 11" key="1">
    <citation type="journal article" date="2013" name="MBio">
        <title>Genome sequencing of the plant pathogen Taphrina deformans, the causal agent of peach leaf curl.</title>
        <authorList>
            <person name="Cisse O.H."/>
            <person name="Almeida J.M.G.C.F."/>
            <person name="Fonseca A."/>
            <person name="Kumar A.A."/>
            <person name="Salojaervi J."/>
            <person name="Overmyer K."/>
            <person name="Hauser P.M."/>
            <person name="Pagni M."/>
        </authorList>
    </citation>
    <scope>NUCLEOTIDE SEQUENCE [LARGE SCALE GENOMIC DNA]</scope>
    <source>
        <strain evidence="11">PYCC 5710 / ATCC 11124 / CBS 356.35 / IMI 108563 / JCM 9778 / NBRC 8474</strain>
    </source>
</reference>
<comment type="caution">
    <text evidence="10">The sequence shown here is derived from an EMBL/GenBank/DDBJ whole genome shotgun (WGS) entry which is preliminary data.</text>
</comment>
<feature type="transmembrane region" description="Helical" evidence="8">
    <location>
        <begin position="306"/>
        <end position="324"/>
    </location>
</feature>
<dbReference type="STRING" id="1097556.R4XCY9"/>
<sequence>MQIKDATSVTRLVSLASAIWALFFANSLFLSRSGVSRLLRYSLASYAAIMGILSVYVIQPESKLVASCIRAFGAYCTMKALDLHFSRGIAFFPKYDPTAEKACSDLRMPTRDPTTGKLEGVLAYAARVTYSMRYEDFDISVIKRDKFTNHPMRQALLSVSVLVGIAATVGVPPYMSVDSSVASAFFFLLALHATFCGLHFLPGFEVPLFEKHFLSADSLSEFWTRHWHGLFTSPIKNLAFLPIKRLTGSTAVGLCAAMAFSGLFHWFVVEAFDDPVASFRVFWFFTLQGPACIVDNLVWGKGHKTLLRKVFAWFVMLGLASWVVRGFPSVAVTNKDITWLVTHIHQGRI</sequence>
<dbReference type="PANTHER" id="PTHR31595">
    <property type="entry name" value="LONG-CHAIN-ALCOHOL O-FATTY-ACYLTRANSFERASE 3-RELATED"/>
    <property type="match status" value="1"/>
</dbReference>
<gene>
    <name evidence="10" type="ORF">TAPDE_003891</name>
</gene>
<dbReference type="EMBL" id="CAHR02000167">
    <property type="protein sequence ID" value="CCG83674.1"/>
    <property type="molecule type" value="Genomic_DNA"/>
</dbReference>
<evidence type="ECO:0000256" key="1">
    <source>
        <dbReference type="ARBA" id="ARBA00004141"/>
    </source>
</evidence>
<feature type="transmembrane region" description="Helical" evidence="8">
    <location>
        <begin position="12"/>
        <end position="32"/>
    </location>
</feature>
<feature type="transmembrane region" description="Helical" evidence="8">
    <location>
        <begin position="246"/>
        <end position="269"/>
    </location>
</feature>
<comment type="pathway">
    <text evidence="2">Secondary metabolite biosynthesis.</text>
</comment>
<keyword evidence="5 8" id="KW-0812">Transmembrane</keyword>
<dbReference type="InterPro" id="IPR044851">
    <property type="entry name" value="Wax_synthase"/>
</dbReference>
<evidence type="ECO:0000256" key="6">
    <source>
        <dbReference type="ARBA" id="ARBA00022989"/>
    </source>
</evidence>
<dbReference type="AlphaFoldDB" id="R4XCY9"/>
<evidence type="ECO:0000313" key="10">
    <source>
        <dbReference type="EMBL" id="CCG83674.1"/>
    </source>
</evidence>
<name>R4XCY9_TAPDE</name>
<dbReference type="GO" id="GO:0008374">
    <property type="term" value="F:O-acyltransferase activity"/>
    <property type="evidence" value="ECO:0007669"/>
    <property type="project" value="InterPro"/>
</dbReference>
<proteinExistence type="inferred from homology"/>